<gene>
    <name evidence="1" type="ORF">EV681_1335</name>
</gene>
<protein>
    <submittedName>
        <fullName evidence="1">Uncharacterized protein</fullName>
    </submittedName>
</protein>
<proteinExistence type="predicted"/>
<name>A0A4Q7VST4_9BURK</name>
<reference evidence="1 2" key="1">
    <citation type="submission" date="2019-02" db="EMBL/GenBank/DDBJ databases">
        <title>Genomic Encyclopedia of Type Strains, Phase IV (KMG-IV): sequencing the most valuable type-strain genomes for metagenomic binning, comparative biology and taxonomic classification.</title>
        <authorList>
            <person name="Goeker M."/>
        </authorList>
    </citation>
    <scope>NUCLEOTIDE SEQUENCE [LARGE SCALE GENOMIC DNA]</scope>
    <source>
        <strain evidence="1 2">DSM 23814</strain>
    </source>
</reference>
<dbReference type="Proteomes" id="UP000293398">
    <property type="component" value="Unassembled WGS sequence"/>
</dbReference>
<dbReference type="AlphaFoldDB" id="A0A4Q7VST4"/>
<dbReference type="EMBL" id="SHKO01000001">
    <property type="protein sequence ID" value="RZT99549.1"/>
    <property type="molecule type" value="Genomic_DNA"/>
</dbReference>
<sequence length="54" mass="5652">MVTPGLQVSVALLSDPSQWVSWLSDGSVHALCLAVQSKGENSRATALLSLEKNG</sequence>
<organism evidence="1 2">
    <name type="scientific">Advenella incenata</name>
    <dbReference type="NCBI Taxonomy" id="267800"/>
    <lineage>
        <taxon>Bacteria</taxon>
        <taxon>Pseudomonadati</taxon>
        <taxon>Pseudomonadota</taxon>
        <taxon>Betaproteobacteria</taxon>
        <taxon>Burkholderiales</taxon>
        <taxon>Alcaligenaceae</taxon>
    </lineage>
</organism>
<comment type="caution">
    <text evidence="1">The sequence shown here is derived from an EMBL/GenBank/DDBJ whole genome shotgun (WGS) entry which is preliminary data.</text>
</comment>
<accession>A0A4Q7VST4</accession>
<keyword evidence="2" id="KW-1185">Reference proteome</keyword>
<evidence type="ECO:0000313" key="2">
    <source>
        <dbReference type="Proteomes" id="UP000293398"/>
    </source>
</evidence>
<evidence type="ECO:0000313" key="1">
    <source>
        <dbReference type="EMBL" id="RZT99549.1"/>
    </source>
</evidence>